<feature type="region of interest" description="Disordered" evidence="1">
    <location>
        <begin position="1"/>
        <end position="339"/>
    </location>
</feature>
<dbReference type="GeneID" id="106802854"/>
<proteinExistence type="predicted"/>
<feature type="compositionally biased region" description="Basic residues" evidence="1">
    <location>
        <begin position="214"/>
        <end position="223"/>
    </location>
</feature>
<organism evidence="2 3">
    <name type="scientific">Ceratotherium simum simum</name>
    <name type="common">Southern white rhinoceros</name>
    <dbReference type="NCBI Taxonomy" id="73337"/>
    <lineage>
        <taxon>Eukaryota</taxon>
        <taxon>Metazoa</taxon>
        <taxon>Chordata</taxon>
        <taxon>Craniata</taxon>
        <taxon>Vertebrata</taxon>
        <taxon>Euteleostomi</taxon>
        <taxon>Mammalia</taxon>
        <taxon>Eutheria</taxon>
        <taxon>Laurasiatheria</taxon>
        <taxon>Perissodactyla</taxon>
        <taxon>Rhinocerotidae</taxon>
        <taxon>Ceratotherium</taxon>
    </lineage>
</organism>
<evidence type="ECO:0000313" key="3">
    <source>
        <dbReference type="RefSeq" id="XP_014647770.1"/>
    </source>
</evidence>
<evidence type="ECO:0000256" key="1">
    <source>
        <dbReference type="SAM" id="MobiDB-lite"/>
    </source>
</evidence>
<dbReference type="RefSeq" id="XP_014647770.1">
    <property type="nucleotide sequence ID" value="XM_014792284.1"/>
</dbReference>
<feature type="compositionally biased region" description="Low complexity" evidence="1">
    <location>
        <begin position="248"/>
        <end position="268"/>
    </location>
</feature>
<name>A0ABM1D7I9_CERSS</name>
<dbReference type="Proteomes" id="UP000694910">
    <property type="component" value="Unplaced"/>
</dbReference>
<accession>A0ABM1D7I9</accession>
<feature type="compositionally biased region" description="Basic and acidic residues" evidence="1">
    <location>
        <begin position="106"/>
        <end position="115"/>
    </location>
</feature>
<sequence length="407" mass="43098">MTRQPPSEAPGRPLEEGPQGAGVGHPTSGTRPCPPLRPAAPLLKVQSRPRSAPPRALPGRAQPVRLGPDQDSTPGKCRRTQAGEGALQSLPRGLGHFPSQQTRPESSPKRHEPSRRPAPLAAVSAARHRSWAVITSQEKLPTPHGAALPAVDTPREPTHDPSRAQGRPPRQRQFLTGQKCPGASRDGRLRAPRPAPAAPPLRPRLTVSSAAAAGRRRTGRGRHNMAERRSCSGGFQQPPPARRGTEQAAAAAVAAAEHHIPLPLASSPFPRPPPLPWQRGAKEISPAPPARPRLSRPLGRGARPAPPRPVLSPPTSYRRAGPGTPQAAQNGGWGRKGDAVFGRAGLARKAGRRRCRLAGFRLTGWGRRENGKASPVPGTTYRSAAGRGAASEWPRWQGAGRSGAGRE</sequence>
<protein>
    <submittedName>
        <fullName evidence="3">Translation initiation factor IF-2-like</fullName>
    </submittedName>
</protein>
<gene>
    <name evidence="3" type="primary">LOC106802854</name>
</gene>
<feature type="region of interest" description="Disordered" evidence="1">
    <location>
        <begin position="360"/>
        <end position="407"/>
    </location>
</feature>
<reference evidence="3" key="1">
    <citation type="submission" date="2025-08" db="UniProtKB">
        <authorList>
            <consortium name="RefSeq"/>
        </authorList>
    </citation>
    <scope>IDENTIFICATION</scope>
</reference>
<keyword evidence="2" id="KW-1185">Reference proteome</keyword>
<evidence type="ECO:0000313" key="2">
    <source>
        <dbReference type="Proteomes" id="UP000694910"/>
    </source>
</evidence>
<feature type="compositionally biased region" description="Pro residues" evidence="1">
    <location>
        <begin position="193"/>
        <end position="202"/>
    </location>
</feature>
<feature type="compositionally biased region" description="Low complexity" evidence="1">
    <location>
        <begin position="39"/>
        <end position="50"/>
    </location>
</feature>
<feature type="compositionally biased region" description="Basic and acidic residues" evidence="1">
    <location>
        <begin position="153"/>
        <end position="162"/>
    </location>
</feature>